<dbReference type="KEGG" id="plv:ERIC2_c07860"/>
<keyword evidence="4" id="KW-0575">Peroxidase</keyword>
<dbReference type="PROSITE" id="PS51352">
    <property type="entry name" value="THIOREDOXIN_2"/>
    <property type="match status" value="1"/>
</dbReference>
<dbReference type="GO" id="GO:0005737">
    <property type="term" value="C:cytoplasm"/>
    <property type="evidence" value="ECO:0007669"/>
    <property type="project" value="TreeGrafter"/>
</dbReference>
<comment type="function">
    <text evidence="1">Thiol-specific peroxidase that catalyzes the reduction of hydrogen peroxide and organic hydroperoxides to water and alcohols, respectively. Plays a role in cell protection against oxidative stress by detoxifying peroxides and as sensor of hydrogen peroxide-mediated signaling events.</text>
</comment>
<dbReference type="InterPro" id="IPR050924">
    <property type="entry name" value="Peroxiredoxin_BCP/PrxQ"/>
</dbReference>
<evidence type="ECO:0000313" key="15">
    <source>
        <dbReference type="EMBL" id="AHD04626.1"/>
    </source>
</evidence>
<comment type="catalytic activity">
    <reaction evidence="12">
        <text>a hydroperoxide + [thioredoxin]-dithiol = an alcohol + [thioredoxin]-disulfide + H2O</text>
        <dbReference type="Rhea" id="RHEA:62620"/>
        <dbReference type="Rhea" id="RHEA-COMP:10698"/>
        <dbReference type="Rhea" id="RHEA-COMP:10700"/>
        <dbReference type="ChEBI" id="CHEBI:15377"/>
        <dbReference type="ChEBI" id="CHEBI:29950"/>
        <dbReference type="ChEBI" id="CHEBI:30879"/>
        <dbReference type="ChEBI" id="CHEBI:35924"/>
        <dbReference type="ChEBI" id="CHEBI:50058"/>
        <dbReference type="EC" id="1.11.1.24"/>
    </reaction>
</comment>
<dbReference type="GO" id="GO:0045454">
    <property type="term" value="P:cell redox homeostasis"/>
    <property type="evidence" value="ECO:0007669"/>
    <property type="project" value="TreeGrafter"/>
</dbReference>
<evidence type="ECO:0000256" key="12">
    <source>
        <dbReference type="ARBA" id="ARBA00049091"/>
    </source>
</evidence>
<dbReference type="EMBL" id="CP003355">
    <property type="protein sequence ID" value="AHD04626.1"/>
    <property type="molecule type" value="Genomic_DNA"/>
</dbReference>
<evidence type="ECO:0000256" key="8">
    <source>
        <dbReference type="ARBA" id="ARBA00023284"/>
    </source>
</evidence>
<proteinExistence type="inferred from homology"/>
<evidence type="ECO:0000256" key="7">
    <source>
        <dbReference type="ARBA" id="ARBA00023157"/>
    </source>
</evidence>
<keyword evidence="7" id="KW-1015">Disulfide bond</keyword>
<dbReference type="AlphaFoldDB" id="V9W0V7"/>
<gene>
    <name evidence="15" type="ORF">ERIC2_c07860</name>
</gene>
<evidence type="ECO:0000256" key="4">
    <source>
        <dbReference type="ARBA" id="ARBA00022559"/>
    </source>
</evidence>
<dbReference type="EC" id="1.11.1.24" evidence="3"/>
<keyword evidence="5" id="KW-0049">Antioxidant</keyword>
<evidence type="ECO:0000256" key="9">
    <source>
        <dbReference type="ARBA" id="ARBA00032824"/>
    </source>
</evidence>
<feature type="domain" description="Thioredoxin" evidence="14">
    <location>
        <begin position="77"/>
        <end position="229"/>
    </location>
</feature>
<evidence type="ECO:0000256" key="10">
    <source>
        <dbReference type="ARBA" id="ARBA00038489"/>
    </source>
</evidence>
<keyword evidence="6" id="KW-0560">Oxidoreductase</keyword>
<dbReference type="SUPFAM" id="SSF52833">
    <property type="entry name" value="Thioredoxin-like"/>
    <property type="match status" value="1"/>
</dbReference>
<comment type="similarity">
    <text evidence="10">Belongs to the peroxiredoxin family. BCP/PrxQ subfamily.</text>
</comment>
<keyword evidence="8" id="KW-0676">Redox-active center</keyword>
<dbReference type="eggNOG" id="COG1225">
    <property type="taxonomic scope" value="Bacteria"/>
</dbReference>
<evidence type="ECO:0000256" key="11">
    <source>
        <dbReference type="ARBA" id="ARBA00041373"/>
    </source>
</evidence>
<dbReference type="GO" id="GO:0008379">
    <property type="term" value="F:thioredoxin peroxidase activity"/>
    <property type="evidence" value="ECO:0007669"/>
    <property type="project" value="TreeGrafter"/>
</dbReference>
<dbReference type="Pfam" id="PF00578">
    <property type="entry name" value="AhpC-TSA"/>
    <property type="match status" value="1"/>
</dbReference>
<dbReference type="CDD" id="cd03017">
    <property type="entry name" value="PRX_BCP"/>
    <property type="match status" value="1"/>
</dbReference>
<evidence type="ECO:0000259" key="14">
    <source>
        <dbReference type="PROSITE" id="PS51352"/>
    </source>
</evidence>
<evidence type="ECO:0000256" key="3">
    <source>
        <dbReference type="ARBA" id="ARBA00013017"/>
    </source>
</evidence>
<feature type="region of interest" description="Disordered" evidence="13">
    <location>
        <begin position="1"/>
        <end position="20"/>
    </location>
</feature>
<evidence type="ECO:0000256" key="2">
    <source>
        <dbReference type="ARBA" id="ARBA00011245"/>
    </source>
</evidence>
<dbReference type="HOGENOM" id="CLU_1208837_0_0_9"/>
<accession>V9W0V7</accession>
<name>V9W0V7_9BACL</name>
<reference evidence="15 16" key="1">
    <citation type="journal article" date="2014" name="PLoS ONE">
        <title>How to Kill the Honey Bee Larva: Genomic Potential and Virulence Mechanisms of Paenibacillus larvae.</title>
        <authorList>
            <person name="Djukic M."/>
            <person name="Brzuszkiewicz E."/>
            <person name="Funfhaus A."/>
            <person name="Voss J."/>
            <person name="Gollnow K."/>
            <person name="Poppinga L."/>
            <person name="Liesegang H."/>
            <person name="Garcia-Gonzalez E."/>
            <person name="Genersch E."/>
            <person name="Daniel R."/>
        </authorList>
    </citation>
    <scope>NUCLEOTIDE SEQUENCE [LARGE SCALE GENOMIC DNA]</scope>
    <source>
        <strain evidence="15 16">DSM 25430</strain>
    </source>
</reference>
<dbReference type="FunFam" id="3.40.30.10:FF:000007">
    <property type="entry name" value="Thioredoxin-dependent thiol peroxidase"/>
    <property type="match status" value="1"/>
</dbReference>
<sequence>MPPRKALMRRTAQQVEGTDHTGFKRMDWKKGASKTASRAKSEIRQVNRHLLCFRLNPLQWKCTDKQSIGGEILMSHVQIGQLVPDFTLPSSEGGMRSLHDFQGSKLVIYFYPKDMTPGCTQESCDFRDFNGEFAKLNTKVIGISPDDLKKHGKFIEKHELPFPLLSDEDHTVSEMFGVWVLKKMYGREYMGIERSTFLLDENGKLMKEWRKVKVNGHVEEVLQAVKEAE</sequence>
<organism evidence="15 16">
    <name type="scientific">Paenibacillus larvae subsp. larvae DSM 25430</name>
    <dbReference type="NCBI Taxonomy" id="697284"/>
    <lineage>
        <taxon>Bacteria</taxon>
        <taxon>Bacillati</taxon>
        <taxon>Bacillota</taxon>
        <taxon>Bacilli</taxon>
        <taxon>Bacillales</taxon>
        <taxon>Paenibacillaceae</taxon>
        <taxon>Paenibacillus</taxon>
    </lineage>
</organism>
<evidence type="ECO:0000256" key="5">
    <source>
        <dbReference type="ARBA" id="ARBA00022862"/>
    </source>
</evidence>
<keyword evidence="16" id="KW-1185">Reference proteome</keyword>
<dbReference type="Proteomes" id="UP000029431">
    <property type="component" value="Chromosome"/>
</dbReference>
<dbReference type="PANTHER" id="PTHR42801:SF4">
    <property type="entry name" value="AHPC_TSA FAMILY PROTEIN"/>
    <property type="match status" value="1"/>
</dbReference>
<dbReference type="InterPro" id="IPR013766">
    <property type="entry name" value="Thioredoxin_domain"/>
</dbReference>
<evidence type="ECO:0000256" key="6">
    <source>
        <dbReference type="ARBA" id="ARBA00023002"/>
    </source>
</evidence>
<dbReference type="PANTHER" id="PTHR42801">
    <property type="entry name" value="THIOREDOXIN-DEPENDENT PEROXIDE REDUCTASE"/>
    <property type="match status" value="1"/>
</dbReference>
<dbReference type="GO" id="GO:0034599">
    <property type="term" value="P:cellular response to oxidative stress"/>
    <property type="evidence" value="ECO:0007669"/>
    <property type="project" value="TreeGrafter"/>
</dbReference>
<dbReference type="InterPro" id="IPR036249">
    <property type="entry name" value="Thioredoxin-like_sf"/>
</dbReference>
<dbReference type="Gene3D" id="3.40.30.10">
    <property type="entry name" value="Glutaredoxin"/>
    <property type="match status" value="1"/>
</dbReference>
<dbReference type="InterPro" id="IPR000866">
    <property type="entry name" value="AhpC/TSA"/>
</dbReference>
<dbReference type="NCBIfam" id="NF006960">
    <property type="entry name" value="PRK09437.1"/>
    <property type="match status" value="1"/>
</dbReference>
<dbReference type="PATRIC" id="fig|697284.3.peg.753"/>
<evidence type="ECO:0000256" key="1">
    <source>
        <dbReference type="ARBA" id="ARBA00003330"/>
    </source>
</evidence>
<evidence type="ECO:0000313" key="16">
    <source>
        <dbReference type="Proteomes" id="UP000029431"/>
    </source>
</evidence>
<protein>
    <recommendedName>
        <fullName evidence="3">thioredoxin-dependent peroxiredoxin</fullName>
        <ecNumber evidence="3">1.11.1.24</ecNumber>
    </recommendedName>
    <alternativeName>
        <fullName evidence="11">Bacterioferritin comigratory protein</fullName>
    </alternativeName>
    <alternativeName>
        <fullName evidence="9">Thioredoxin peroxidase</fullName>
    </alternativeName>
</protein>
<comment type="subunit">
    <text evidence="2">Monomer.</text>
</comment>
<evidence type="ECO:0000256" key="13">
    <source>
        <dbReference type="SAM" id="MobiDB-lite"/>
    </source>
</evidence>